<feature type="transmembrane region" description="Helical" evidence="5">
    <location>
        <begin position="242"/>
        <end position="262"/>
    </location>
</feature>
<dbReference type="PROSITE" id="PS50110">
    <property type="entry name" value="RESPONSE_REGULATORY"/>
    <property type="match status" value="1"/>
</dbReference>
<feature type="modified residue" description="4-aspartylphosphate" evidence="4">
    <location>
        <position position="581"/>
    </location>
</feature>
<keyword evidence="5" id="KW-1133">Transmembrane helix</keyword>
<evidence type="ECO:0000313" key="8">
    <source>
        <dbReference type="EMBL" id="NJB96179.1"/>
    </source>
</evidence>
<keyword evidence="9" id="KW-1185">Reference proteome</keyword>
<dbReference type="SUPFAM" id="SSF47384">
    <property type="entry name" value="Homodimeric domain of signal transducing histidine kinase"/>
    <property type="match status" value="1"/>
</dbReference>
<dbReference type="SMART" id="SM00388">
    <property type="entry name" value="HisKA"/>
    <property type="match status" value="1"/>
</dbReference>
<evidence type="ECO:0000256" key="2">
    <source>
        <dbReference type="ARBA" id="ARBA00012438"/>
    </source>
</evidence>
<dbReference type="AlphaFoldDB" id="A0A7X5XVN6"/>
<dbReference type="Gene3D" id="3.30.565.10">
    <property type="entry name" value="Histidine kinase-like ATPase, C-terminal domain"/>
    <property type="match status" value="1"/>
</dbReference>
<protein>
    <recommendedName>
        <fullName evidence="2">histidine kinase</fullName>
        <ecNumber evidence="2">2.7.13.3</ecNumber>
    </recommendedName>
</protein>
<dbReference type="InterPro" id="IPR005467">
    <property type="entry name" value="His_kinase_dom"/>
</dbReference>
<evidence type="ECO:0000259" key="7">
    <source>
        <dbReference type="PROSITE" id="PS50110"/>
    </source>
</evidence>
<dbReference type="Proteomes" id="UP000531251">
    <property type="component" value="Unassembled WGS sequence"/>
</dbReference>
<reference evidence="8 9" key="1">
    <citation type="submission" date="2020-03" db="EMBL/GenBank/DDBJ databases">
        <title>Genomic Encyclopedia of Type Strains, Phase IV (KMG-IV): sequencing the most valuable type-strain genomes for metagenomic binning, comparative biology and taxonomic classification.</title>
        <authorList>
            <person name="Goeker M."/>
        </authorList>
    </citation>
    <scope>NUCLEOTIDE SEQUENCE [LARGE SCALE GENOMIC DNA]</scope>
    <source>
        <strain evidence="8 9">DSM 7225</strain>
    </source>
</reference>
<evidence type="ECO:0000256" key="5">
    <source>
        <dbReference type="SAM" id="Phobius"/>
    </source>
</evidence>
<dbReference type="InterPro" id="IPR003661">
    <property type="entry name" value="HisK_dim/P_dom"/>
</dbReference>
<dbReference type="PRINTS" id="PR00344">
    <property type="entry name" value="BCTRLSENSOR"/>
</dbReference>
<keyword evidence="5" id="KW-0812">Transmembrane</keyword>
<feature type="domain" description="Histidine kinase" evidence="6">
    <location>
        <begin position="291"/>
        <end position="513"/>
    </location>
</feature>
<dbReference type="SUPFAM" id="SSF52172">
    <property type="entry name" value="CheY-like"/>
    <property type="match status" value="1"/>
</dbReference>
<dbReference type="PANTHER" id="PTHR43065">
    <property type="entry name" value="SENSOR HISTIDINE KINASE"/>
    <property type="match status" value="1"/>
</dbReference>
<dbReference type="InterPro" id="IPR001789">
    <property type="entry name" value="Sig_transdc_resp-reg_receiver"/>
</dbReference>
<dbReference type="EMBL" id="JAATJB010000001">
    <property type="protein sequence ID" value="NJB96179.1"/>
    <property type="molecule type" value="Genomic_DNA"/>
</dbReference>
<sequence>MRRSLILMGLTGLLPIVVLGSAYGAVTLREQRAALDRQAALASRSTARLVGREIAATVDAVKMISRSPTLDGGIDRPRFAELARRLLTDHPGWATLSVADSEGNRLLDLPAPIGGKLGKVIDPVSLARAVRTRQPQVGHVIRGPRLTAFAVRAPVLNHGAAPYVVSAIVPITAMQHLLFAEEISPGWRLRIFDKRGAVIAQSGASGTEAMQSAVAPVPESGWQVEVAVPRGSFAALTRQARIVLIGGSIVALALFAALAFALTRELRRFRQRQAATLQAQRLEALGRLTGGVAHDLNNLLTPILGGLDLLRARIGEDAKARRYIDSATSSAERARALVARLLAYAKRQALTPEAIDVVALLADLHELLQRSVGPTIICTIRSAPDLPPVRADRNQLELAVLNLVINARDAIKTDGRVSGTIIVETRLPRRDEVRGLARGDYLALVVHDDGCGMDAATLRRALEPFFTTKAGDRGTGLGLSMVHGFAEQSAGRLLLESAPGQGTSATLILPATDSPAPALDTLRERPTRTAEILLVDDDPAVREAAAEVLRAHGHVVAEAESLSQGMAALSGAPQTALVITDYMMPGGTGGEFITRARDAGLPQPFLLLTGYTDAAEDLPGDVPQLRKPFRERELLDAVDALLG</sequence>
<evidence type="ECO:0000256" key="4">
    <source>
        <dbReference type="PROSITE-ProRule" id="PRU00169"/>
    </source>
</evidence>
<evidence type="ECO:0000313" key="9">
    <source>
        <dbReference type="Proteomes" id="UP000531251"/>
    </source>
</evidence>
<dbReference type="SUPFAM" id="SSF55874">
    <property type="entry name" value="ATPase domain of HSP90 chaperone/DNA topoisomerase II/histidine kinase"/>
    <property type="match status" value="1"/>
</dbReference>
<dbReference type="GO" id="GO:0000155">
    <property type="term" value="F:phosphorelay sensor kinase activity"/>
    <property type="evidence" value="ECO:0007669"/>
    <property type="project" value="InterPro"/>
</dbReference>
<comment type="catalytic activity">
    <reaction evidence="1">
        <text>ATP + protein L-histidine = ADP + protein N-phospho-L-histidine.</text>
        <dbReference type="EC" id="2.7.13.3"/>
    </reaction>
</comment>
<dbReference type="Pfam" id="PF00512">
    <property type="entry name" value="HisKA"/>
    <property type="match status" value="1"/>
</dbReference>
<evidence type="ECO:0000256" key="3">
    <source>
        <dbReference type="ARBA" id="ARBA00022553"/>
    </source>
</evidence>
<comment type="caution">
    <text evidence="8">The sequence shown here is derived from an EMBL/GenBank/DDBJ whole genome shotgun (WGS) entry which is preliminary data.</text>
</comment>
<proteinExistence type="predicted"/>
<dbReference type="InterPro" id="IPR011006">
    <property type="entry name" value="CheY-like_superfamily"/>
</dbReference>
<dbReference type="SMART" id="SM00387">
    <property type="entry name" value="HATPase_c"/>
    <property type="match status" value="1"/>
</dbReference>
<gene>
    <name evidence="8" type="ORF">GGR89_000471</name>
</gene>
<keyword evidence="8" id="KW-0418">Kinase</keyword>
<dbReference type="PROSITE" id="PS50109">
    <property type="entry name" value="HIS_KIN"/>
    <property type="match status" value="1"/>
</dbReference>
<accession>A0A7X5XVN6</accession>
<dbReference type="InterPro" id="IPR036097">
    <property type="entry name" value="HisK_dim/P_sf"/>
</dbReference>
<dbReference type="Pfam" id="PF00072">
    <property type="entry name" value="Response_reg"/>
    <property type="match status" value="1"/>
</dbReference>
<dbReference type="Gene3D" id="3.40.50.2300">
    <property type="match status" value="1"/>
</dbReference>
<dbReference type="RefSeq" id="WP_125973142.1">
    <property type="nucleotide sequence ID" value="NZ_BAAADY010000001.1"/>
</dbReference>
<dbReference type="Pfam" id="PF02518">
    <property type="entry name" value="HATPase_c"/>
    <property type="match status" value="1"/>
</dbReference>
<evidence type="ECO:0000256" key="1">
    <source>
        <dbReference type="ARBA" id="ARBA00000085"/>
    </source>
</evidence>
<name>A0A7X5XVN6_9SPHN</name>
<dbReference type="InterPro" id="IPR003594">
    <property type="entry name" value="HATPase_dom"/>
</dbReference>
<dbReference type="EC" id="2.7.13.3" evidence="2"/>
<dbReference type="PANTHER" id="PTHR43065:SF42">
    <property type="entry name" value="TWO-COMPONENT SENSOR PPRA"/>
    <property type="match status" value="1"/>
</dbReference>
<keyword evidence="3 4" id="KW-0597">Phosphoprotein</keyword>
<evidence type="ECO:0000259" key="6">
    <source>
        <dbReference type="PROSITE" id="PS50109"/>
    </source>
</evidence>
<organism evidence="8 9">
    <name type="scientific">Sphingomonas trueperi</name>
    <dbReference type="NCBI Taxonomy" id="53317"/>
    <lineage>
        <taxon>Bacteria</taxon>
        <taxon>Pseudomonadati</taxon>
        <taxon>Pseudomonadota</taxon>
        <taxon>Alphaproteobacteria</taxon>
        <taxon>Sphingomonadales</taxon>
        <taxon>Sphingomonadaceae</taxon>
        <taxon>Sphingomonas</taxon>
    </lineage>
</organism>
<feature type="domain" description="Response regulatory" evidence="7">
    <location>
        <begin position="531"/>
        <end position="642"/>
    </location>
</feature>
<dbReference type="CDD" id="cd00082">
    <property type="entry name" value="HisKA"/>
    <property type="match status" value="1"/>
</dbReference>
<dbReference type="Gene3D" id="1.10.287.130">
    <property type="match status" value="1"/>
</dbReference>
<keyword evidence="8" id="KW-0808">Transferase</keyword>
<dbReference type="SMART" id="SM00448">
    <property type="entry name" value="REC"/>
    <property type="match status" value="1"/>
</dbReference>
<keyword evidence="5" id="KW-0472">Membrane</keyword>
<dbReference type="InterPro" id="IPR004358">
    <property type="entry name" value="Sig_transdc_His_kin-like_C"/>
</dbReference>
<dbReference type="InterPro" id="IPR036890">
    <property type="entry name" value="HATPase_C_sf"/>
</dbReference>